<keyword evidence="3" id="KW-1185">Reference proteome</keyword>
<dbReference type="RefSeq" id="WP_015210733.1">
    <property type="nucleotide sequence ID" value="NC_019757.1"/>
</dbReference>
<name>K9X4T9_9NOST</name>
<organism evidence="2 3">
    <name type="scientific">Cylindrospermum stagnale PCC 7417</name>
    <dbReference type="NCBI Taxonomy" id="56107"/>
    <lineage>
        <taxon>Bacteria</taxon>
        <taxon>Bacillati</taxon>
        <taxon>Cyanobacteriota</taxon>
        <taxon>Cyanophyceae</taxon>
        <taxon>Nostocales</taxon>
        <taxon>Nostocaceae</taxon>
        <taxon>Cylindrospermum</taxon>
    </lineage>
</organism>
<dbReference type="Proteomes" id="UP000010475">
    <property type="component" value="Chromosome"/>
</dbReference>
<dbReference type="Pfam" id="PF13470">
    <property type="entry name" value="PIN_3"/>
    <property type="match status" value="1"/>
</dbReference>
<dbReference type="KEGG" id="csg:Cylst_5486"/>
<sequence length="139" mass="15886">MKVLLDTNIIVDDALEREPFWDASEQVLSQIEQGQIEGYISASTFSDLYYIIRRARGRDWTLTYLNQLVTFCQIATVNQAVITMALTANFRDFEDAIQYSTAVLNQLDAIITRNPQDFPVVTPRVLIPEQLIEELTNTP</sequence>
<accession>K9X4T9</accession>
<dbReference type="OrthoDB" id="9787727at2"/>
<dbReference type="AlphaFoldDB" id="K9X4T9"/>
<protein>
    <submittedName>
        <fullName evidence="2">Putative nucleic acid-binding protein, contains PIN domain</fullName>
    </submittedName>
</protein>
<reference evidence="2 3" key="1">
    <citation type="submission" date="2012-06" db="EMBL/GenBank/DDBJ databases">
        <title>Finished chromosome of genome of Cylindrospermum stagnale PCC 7417.</title>
        <authorList>
            <consortium name="US DOE Joint Genome Institute"/>
            <person name="Gugger M."/>
            <person name="Coursin T."/>
            <person name="Rippka R."/>
            <person name="Tandeau De Marsac N."/>
            <person name="Huntemann M."/>
            <person name="Wei C.-L."/>
            <person name="Han J."/>
            <person name="Detter J.C."/>
            <person name="Han C."/>
            <person name="Tapia R."/>
            <person name="Chen A."/>
            <person name="Kyrpides N."/>
            <person name="Mavromatis K."/>
            <person name="Markowitz V."/>
            <person name="Szeto E."/>
            <person name="Ivanova N."/>
            <person name="Pagani I."/>
            <person name="Pati A."/>
            <person name="Goodwin L."/>
            <person name="Nordberg H.P."/>
            <person name="Cantor M.N."/>
            <person name="Hua S.X."/>
            <person name="Woyke T."/>
            <person name="Kerfeld C.A."/>
        </authorList>
    </citation>
    <scope>NUCLEOTIDE SEQUENCE [LARGE SCALE GENOMIC DNA]</scope>
    <source>
        <strain evidence="2 3">PCC 7417</strain>
    </source>
</reference>
<evidence type="ECO:0000313" key="3">
    <source>
        <dbReference type="Proteomes" id="UP000010475"/>
    </source>
</evidence>
<dbReference type="SUPFAM" id="SSF88723">
    <property type="entry name" value="PIN domain-like"/>
    <property type="match status" value="1"/>
</dbReference>
<evidence type="ECO:0000259" key="1">
    <source>
        <dbReference type="Pfam" id="PF13470"/>
    </source>
</evidence>
<dbReference type="STRING" id="56107.Cylst_5486"/>
<dbReference type="EMBL" id="CP003642">
    <property type="protein sequence ID" value="AFZ27498.1"/>
    <property type="molecule type" value="Genomic_DNA"/>
</dbReference>
<dbReference type="Gene3D" id="3.40.50.1010">
    <property type="entry name" value="5'-nuclease"/>
    <property type="match status" value="1"/>
</dbReference>
<dbReference type="PATRIC" id="fig|56107.3.peg.6033"/>
<dbReference type="InterPro" id="IPR002716">
    <property type="entry name" value="PIN_dom"/>
</dbReference>
<evidence type="ECO:0000313" key="2">
    <source>
        <dbReference type="EMBL" id="AFZ27498.1"/>
    </source>
</evidence>
<proteinExistence type="predicted"/>
<dbReference type="InterPro" id="IPR029060">
    <property type="entry name" value="PIN-like_dom_sf"/>
</dbReference>
<gene>
    <name evidence="2" type="ORF">Cylst_5486</name>
</gene>
<dbReference type="eggNOG" id="COG1848">
    <property type="taxonomic scope" value="Bacteria"/>
</dbReference>
<dbReference type="HOGENOM" id="CLU_124456_3_0_3"/>
<feature type="domain" description="PIN" evidence="1">
    <location>
        <begin position="2"/>
        <end position="114"/>
    </location>
</feature>